<feature type="region of interest" description="Disordered" evidence="1">
    <location>
        <begin position="141"/>
        <end position="172"/>
    </location>
</feature>
<evidence type="ECO:0000313" key="3">
    <source>
        <dbReference type="Proteomes" id="UP000053664"/>
    </source>
</evidence>
<dbReference type="KEGG" id="pfp:PFL1_05036"/>
<sequence>MARIPDLADAQIGARARRHGTALVSKERTALEERGLNLNTRVGRLVASRPKSSRWQEASTPLGQRSRGRAVYKVPPQGEASPSSQEHSKPLSSTAQHSAPLVSLTLATTSSPKQTVQPPEMQLKLALVLLPALAGVASAASIGDKSSSQAERDPTDPRSPPPETASTKGPCNLPDTWGYFNVRINTANCGPKSAFNLKIQDPVVPNGNSKECIDVTGTDGYFIVAMPADSSATLVLSDNKSKAPARKVRIDSFTAATGNVKPGQPRHTGSYPTYVKATQEGCPSPTHKVDPASCSFPLFKMTLGNKNAPVPSVVWGGSKYGEGWSCASPQGPPVKEGLSNGGGKVDIYKGKPDPGHPAYIELDYCAPAVADINSWCKA</sequence>
<gene>
    <name evidence="2" type="ORF">PFL1_05036</name>
</gene>
<feature type="compositionally biased region" description="Polar residues" evidence="1">
    <location>
        <begin position="80"/>
        <end position="97"/>
    </location>
</feature>
<accession>A0A061H4J9</accession>
<dbReference type="EMBL" id="KE361639">
    <property type="protein sequence ID" value="EPQ27498.1"/>
    <property type="molecule type" value="Genomic_DNA"/>
</dbReference>
<evidence type="ECO:0000313" key="2">
    <source>
        <dbReference type="EMBL" id="EPQ27498.1"/>
    </source>
</evidence>
<feature type="compositionally biased region" description="Polar residues" evidence="1">
    <location>
        <begin position="53"/>
        <end position="63"/>
    </location>
</feature>
<dbReference type="AlphaFoldDB" id="A0A061H4J9"/>
<dbReference type="Proteomes" id="UP000053664">
    <property type="component" value="Unassembled WGS sequence"/>
</dbReference>
<dbReference type="RefSeq" id="XP_007880756.1">
    <property type="nucleotide sequence ID" value="XM_007882565.1"/>
</dbReference>
<dbReference type="HOGENOM" id="CLU_731828_0_0_1"/>
<reference evidence="2 3" key="1">
    <citation type="journal article" date="2013" name="Plant Cell">
        <title>The transition from a phytopathogenic smut ancestor to an anamorphic biocontrol agent deciphered by comparative whole-genome analysis.</title>
        <authorList>
            <person name="Lefebvre F."/>
            <person name="Joly D.L."/>
            <person name="Labbe C."/>
            <person name="Teichmann B."/>
            <person name="Linning R."/>
            <person name="Belzile F."/>
            <person name="Bakkeren G."/>
            <person name="Belanger R.R."/>
        </authorList>
    </citation>
    <scope>NUCLEOTIDE SEQUENCE [LARGE SCALE GENOMIC DNA]</scope>
    <source>
        <strain evidence="2 3">PF-1</strain>
    </source>
</reference>
<protein>
    <submittedName>
        <fullName evidence="2">Uncharacterized protein</fullName>
    </submittedName>
</protein>
<evidence type="ECO:0000256" key="1">
    <source>
        <dbReference type="SAM" id="MobiDB-lite"/>
    </source>
</evidence>
<dbReference type="GeneID" id="19319135"/>
<name>A0A061H4J9_9BASI</name>
<organism evidence="2 3">
    <name type="scientific">Pseudozyma flocculosa PF-1</name>
    <dbReference type="NCBI Taxonomy" id="1277687"/>
    <lineage>
        <taxon>Eukaryota</taxon>
        <taxon>Fungi</taxon>
        <taxon>Dikarya</taxon>
        <taxon>Basidiomycota</taxon>
        <taxon>Ustilaginomycotina</taxon>
        <taxon>Ustilaginomycetes</taxon>
        <taxon>Ustilaginales</taxon>
        <taxon>Ustilaginaceae</taxon>
        <taxon>Pseudozyma</taxon>
    </lineage>
</organism>
<proteinExistence type="predicted"/>
<feature type="region of interest" description="Disordered" evidence="1">
    <location>
        <begin position="47"/>
        <end position="97"/>
    </location>
</feature>